<dbReference type="SUPFAM" id="SSF53335">
    <property type="entry name" value="S-adenosyl-L-methionine-dependent methyltransferases"/>
    <property type="match status" value="1"/>
</dbReference>
<gene>
    <name evidence="1" type="ORF">A2415_01905</name>
</gene>
<accession>A0A1F4WGX6</accession>
<dbReference type="Gene3D" id="3.40.50.150">
    <property type="entry name" value="Vaccinia Virus protein VP39"/>
    <property type="match status" value="1"/>
</dbReference>
<dbReference type="AlphaFoldDB" id="A0A1F4WGX6"/>
<name>A0A1F4WGX6_UNCKA</name>
<organism evidence="1 2">
    <name type="scientific">candidate division WWE3 bacterium RIFOXYC1_FULL_39_7</name>
    <dbReference type="NCBI Taxonomy" id="1802643"/>
    <lineage>
        <taxon>Bacteria</taxon>
        <taxon>Katanobacteria</taxon>
    </lineage>
</organism>
<dbReference type="Proteomes" id="UP000179113">
    <property type="component" value="Unassembled WGS sequence"/>
</dbReference>
<comment type="caution">
    <text evidence="1">The sequence shown here is derived from an EMBL/GenBank/DDBJ whole genome shotgun (WGS) entry which is preliminary data.</text>
</comment>
<evidence type="ECO:0000313" key="1">
    <source>
        <dbReference type="EMBL" id="OGC68687.1"/>
    </source>
</evidence>
<reference evidence="1 2" key="1">
    <citation type="journal article" date="2016" name="Nat. Commun.">
        <title>Thousands of microbial genomes shed light on interconnected biogeochemical processes in an aquifer system.</title>
        <authorList>
            <person name="Anantharaman K."/>
            <person name="Brown C.T."/>
            <person name="Hug L.A."/>
            <person name="Sharon I."/>
            <person name="Castelle C.J."/>
            <person name="Probst A.J."/>
            <person name="Thomas B.C."/>
            <person name="Singh A."/>
            <person name="Wilkins M.J."/>
            <person name="Karaoz U."/>
            <person name="Brodie E.L."/>
            <person name="Williams K.H."/>
            <person name="Hubbard S.S."/>
            <person name="Banfield J.F."/>
        </authorList>
    </citation>
    <scope>NUCLEOTIDE SEQUENCE [LARGE SCALE GENOMIC DNA]</scope>
</reference>
<dbReference type="InterPro" id="IPR029063">
    <property type="entry name" value="SAM-dependent_MTases_sf"/>
</dbReference>
<evidence type="ECO:0000313" key="2">
    <source>
        <dbReference type="Proteomes" id="UP000179113"/>
    </source>
</evidence>
<sequence>MVVKNRKLIKEFQVQSKTHPDKSIRAYYLALQKIAKESQKFNQFLADIINKRTDLTEKHLANLMYRSTQYIMIYHNGKRDLATMEMDDWIKEYSALLDNEALLDTHYIQNTTENTQTTKYQRYAGPKAALKAIYKNRPINIADIGCGLNIGLPGIELDYPYMRIKDNTGDSTINKLVKDSVNVKKGISVDITNPKEKLTWALACSFYPGELGSLEETETLIEFLWNKTKTDFYQYDAKNINSLWNEKKLPKLDAAIASTFLYQLEDEEREKTLKNIGKILKQNGILIVNDFVEVDGTLSWDVDWFEKGGSSYRTVVLVKTKSGFSRPYEFIIWKNARCREASAGRDFDKVINLKI</sequence>
<proteinExistence type="predicted"/>
<protein>
    <submittedName>
        <fullName evidence="1">Uncharacterized protein</fullName>
    </submittedName>
</protein>
<dbReference type="EMBL" id="MEWA01000033">
    <property type="protein sequence ID" value="OGC68687.1"/>
    <property type="molecule type" value="Genomic_DNA"/>
</dbReference>